<sequence>MSKQKKKTADDLLTLTDFSVIAKCAYTTELAVSGVTQPELTNCTLVDENIVGLTQLQVPALPATAFTNQKQAIQSALLVFPPNSKIGELTTPHFVAGKQPGICDTPTALDEWQIYKKLQVPSFSIAFMNIFKSQANNCTCSQNQYQLMLHLNTLTTLKQSLLGMFNNKTFQNTSVQIDKTAQTFCPIQIGQTIINVPITNFVQNGQPWYLNQQFKFISNEGVQVEQAFAYPVVLNALTESTQQSILDLLDTLMKQRAPTHRIKNEYKKNKLVTIKTLQFKNYLKDRFVQFFTYLIQKQLLKGQVRKLEYQVVAKRSTSPTKEIRSPSKGKQVRDTKQQFEEVKVQPAILPEYEDIDMLDDTQQMIEKFKLLEENVNATIDSLSFPDQIEIPIIDLQETNDEVYIKLAVNDSVLATVLNSFDNISDNQQVAKIYSLLRILSKKFNTMMPGQKKIRFEDYVKPAEPKKKQYLTDDQVQAEKKLPVLRKLIVDEVHGEQKSKKNVVADYEEVWADRGDDDDLFEDVYENMDSCWVKMSEIGQYFDELVCYSDKEESRQVMFKTNANVKQVQKGKETVVNNQCQNFYQFDMSCMKQAQIDKVQPNPLRKQLNSTSTPSDFTYYIRIDQIDPEAVLNFQTKYIKESPTADCSTKLQFVWFDSDQNVHQLIKAYKQNTYICYEDFEGATALFINFEFYTNDTLNLRGGYVTMTGSCTNASIISIEMNAQNIENYQVLQQKTQPSMNENENITCCFELQLDPTKSPLALSQGPASDIDNESYAEFEQESEHIMSTKLLEKNSSMQYLLLNFEFQEPVPALQHTVTIIDQSKNAVLENQEIQFMNKKAQLTLNKKTLEDLQIKTLFVLLKSRMTVRQKYDAKDKKVPGCFPTSVKLHVFGPGLAKIVPVEIQEQAESTLMSSSELGYVLQNVMNQTVIFNTNFETRPESKADVEKTRETQNINKEVVISFLQMPEIQQKAVVTKQDAKQQPVISQNLQTYLQETAQTLQTQSQPLPVIESLEMYHNRAFIVKCTEPTLSFKITGSSEFRLQIFSAEQLQLTQMNLNEVVLSQISQNIFTKDYITQTEQFRKAFANNLQVQTTDLNKIQFAQQMKVQLQSEQKQNKKGVEIQQPGQLLQVMFTANKMGQFDTCLQDDVMGGVPTDPKKKAAEKKGAVTKGFIGEILEQNLKSVAVDRQTFCHQVQIKEVSKKDKLAKMENEKKQQQEEK</sequence>
<organism evidence="1">
    <name type="scientific">Hexamita inflata</name>
    <dbReference type="NCBI Taxonomy" id="28002"/>
    <lineage>
        <taxon>Eukaryota</taxon>
        <taxon>Metamonada</taxon>
        <taxon>Diplomonadida</taxon>
        <taxon>Hexamitidae</taxon>
        <taxon>Hexamitinae</taxon>
        <taxon>Hexamita</taxon>
    </lineage>
</organism>
<proteinExistence type="predicted"/>
<gene>
    <name evidence="2" type="ORF">HINF_LOCUS43930</name>
    <name evidence="1" type="ORF">HINF_LOCUS56752</name>
</gene>
<dbReference type="Proteomes" id="UP001642409">
    <property type="component" value="Unassembled WGS sequence"/>
</dbReference>
<evidence type="ECO:0000313" key="1">
    <source>
        <dbReference type="EMBL" id="CAI9969107.1"/>
    </source>
</evidence>
<dbReference type="EMBL" id="CAXDID020000185">
    <property type="protein sequence ID" value="CAL6050530.1"/>
    <property type="molecule type" value="Genomic_DNA"/>
</dbReference>
<evidence type="ECO:0000313" key="3">
    <source>
        <dbReference type="Proteomes" id="UP001642409"/>
    </source>
</evidence>
<reference evidence="1" key="1">
    <citation type="submission" date="2023-06" db="EMBL/GenBank/DDBJ databases">
        <authorList>
            <person name="Kurt Z."/>
        </authorList>
    </citation>
    <scope>NUCLEOTIDE SEQUENCE</scope>
</reference>
<evidence type="ECO:0000313" key="2">
    <source>
        <dbReference type="EMBL" id="CAL6050530.1"/>
    </source>
</evidence>
<accession>A0AA86RA24</accession>
<comment type="caution">
    <text evidence="1">The sequence shown here is derived from an EMBL/GenBank/DDBJ whole genome shotgun (WGS) entry which is preliminary data.</text>
</comment>
<dbReference type="EMBL" id="CATOUU010001054">
    <property type="protein sequence ID" value="CAI9969107.1"/>
    <property type="molecule type" value="Genomic_DNA"/>
</dbReference>
<protein>
    <submittedName>
        <fullName evidence="1">Uncharacterized protein</fullName>
    </submittedName>
</protein>
<name>A0AA86RA24_9EUKA</name>
<keyword evidence="3" id="KW-1185">Reference proteome</keyword>
<dbReference type="AlphaFoldDB" id="A0AA86RA24"/>
<reference evidence="2 3" key="2">
    <citation type="submission" date="2024-07" db="EMBL/GenBank/DDBJ databases">
        <authorList>
            <person name="Akdeniz Z."/>
        </authorList>
    </citation>
    <scope>NUCLEOTIDE SEQUENCE [LARGE SCALE GENOMIC DNA]</scope>
</reference>